<gene>
    <name evidence="1" type="ORF">BD311DRAFT_650991</name>
</gene>
<sequence length="175" mass="19199">MKRTNTYIPNVTADTLMLQENDEDPLEDWEESVSEMFEWVGMAALGSQRLSAGDRCDPYISVYAPPDPSQVGDLTVIRWTGFITSEFLSQVVETILSPNVASPSFVSVTAHAVPTSPVTYIPDDPLKAHPSLRAPHVDAEDTISLVCMREEGAAGQAGCCWLLAESIGRWDKRRG</sequence>
<dbReference type="GO" id="GO:0001682">
    <property type="term" value="P:tRNA 5'-leader removal"/>
    <property type="evidence" value="ECO:0007669"/>
    <property type="project" value="InterPro"/>
</dbReference>
<dbReference type="OrthoDB" id="63112at2759"/>
<dbReference type="PANTHER" id="PTHR15396:SF1">
    <property type="entry name" value="RIBONUCLEASE P PROTEIN SUBUNIT P40"/>
    <property type="match status" value="1"/>
</dbReference>
<dbReference type="EMBL" id="ML143389">
    <property type="protein sequence ID" value="TBU34085.1"/>
    <property type="molecule type" value="Genomic_DNA"/>
</dbReference>
<dbReference type="Pfam" id="PF08584">
    <property type="entry name" value="Ribonuc_P_40"/>
    <property type="match status" value="1"/>
</dbReference>
<dbReference type="GO" id="GO:0030681">
    <property type="term" value="C:multimeric ribonuclease P complex"/>
    <property type="evidence" value="ECO:0007669"/>
    <property type="project" value="TreeGrafter"/>
</dbReference>
<dbReference type="GO" id="GO:0000172">
    <property type="term" value="C:ribonuclease MRP complex"/>
    <property type="evidence" value="ECO:0007669"/>
    <property type="project" value="TreeGrafter"/>
</dbReference>
<organism evidence="1">
    <name type="scientific">Dichomitus squalens</name>
    <dbReference type="NCBI Taxonomy" id="114155"/>
    <lineage>
        <taxon>Eukaryota</taxon>
        <taxon>Fungi</taxon>
        <taxon>Dikarya</taxon>
        <taxon>Basidiomycota</taxon>
        <taxon>Agaricomycotina</taxon>
        <taxon>Agaricomycetes</taxon>
        <taxon>Polyporales</taxon>
        <taxon>Polyporaceae</taxon>
        <taxon>Dichomitus</taxon>
    </lineage>
</organism>
<dbReference type="PANTHER" id="PTHR15396">
    <property type="entry name" value="RIBONUCLEASE P PROTEIN SUBUNIT P40"/>
    <property type="match status" value="1"/>
</dbReference>
<proteinExistence type="predicted"/>
<dbReference type="GO" id="GO:0004526">
    <property type="term" value="F:ribonuclease P activity"/>
    <property type="evidence" value="ECO:0007669"/>
    <property type="project" value="TreeGrafter"/>
</dbReference>
<dbReference type="InterPro" id="IPR013893">
    <property type="entry name" value="RNase_P_Rpp40"/>
</dbReference>
<name>A0A4Q9N1S2_9APHY</name>
<dbReference type="Proteomes" id="UP000292957">
    <property type="component" value="Unassembled WGS sequence"/>
</dbReference>
<accession>A0A4Q9N1S2</accession>
<evidence type="ECO:0000313" key="1">
    <source>
        <dbReference type="EMBL" id="TBU34085.1"/>
    </source>
</evidence>
<reference evidence="1" key="1">
    <citation type="submission" date="2019-01" db="EMBL/GenBank/DDBJ databases">
        <title>Draft genome sequences of three monokaryotic isolates of the white-rot basidiomycete fungus Dichomitus squalens.</title>
        <authorList>
            <consortium name="DOE Joint Genome Institute"/>
            <person name="Lopez S.C."/>
            <person name="Andreopoulos B."/>
            <person name="Pangilinan J."/>
            <person name="Lipzen A."/>
            <person name="Riley R."/>
            <person name="Ahrendt S."/>
            <person name="Ng V."/>
            <person name="Barry K."/>
            <person name="Daum C."/>
            <person name="Grigoriev I.V."/>
            <person name="Hilden K.S."/>
            <person name="Makela M.R."/>
            <person name="de Vries R.P."/>
        </authorList>
    </citation>
    <scope>NUCLEOTIDE SEQUENCE [LARGE SCALE GENOMIC DNA]</scope>
    <source>
        <strain evidence="1">OM18370.1</strain>
    </source>
</reference>
<dbReference type="GO" id="GO:0000447">
    <property type="term" value="P:endonucleolytic cleavage in ITS1 to separate SSU-rRNA from 5.8S rRNA and LSU-rRNA from tricistronic rRNA transcript (SSU-rRNA, 5.8S rRNA, LSU-rRNA)"/>
    <property type="evidence" value="ECO:0007669"/>
    <property type="project" value="TreeGrafter"/>
</dbReference>
<protein>
    <submittedName>
        <fullName evidence="1">Ribonuclease P 40kDa subunit-domain-containing protein</fullName>
    </submittedName>
</protein>
<dbReference type="GO" id="GO:0000171">
    <property type="term" value="F:ribonuclease MRP activity"/>
    <property type="evidence" value="ECO:0007669"/>
    <property type="project" value="TreeGrafter"/>
</dbReference>
<dbReference type="AlphaFoldDB" id="A0A4Q9N1S2"/>